<dbReference type="Proteomes" id="UP000217257">
    <property type="component" value="Chromosome"/>
</dbReference>
<gene>
    <name evidence="4" type="ORF">CYFUS_007957</name>
</gene>
<feature type="region of interest" description="Disordered" evidence="2">
    <location>
        <begin position="442"/>
        <end position="463"/>
    </location>
</feature>
<keyword evidence="1 4" id="KW-0378">Hydrolase</keyword>
<dbReference type="RefSeq" id="WP_232537086.1">
    <property type="nucleotide sequence ID" value="NZ_CP022098.1"/>
</dbReference>
<feature type="domain" description="Amidohydrolase-related" evidence="3">
    <location>
        <begin position="64"/>
        <end position="421"/>
    </location>
</feature>
<evidence type="ECO:0000313" key="5">
    <source>
        <dbReference type="Proteomes" id="UP000217257"/>
    </source>
</evidence>
<dbReference type="SUPFAM" id="SSF51556">
    <property type="entry name" value="Metallo-dependent hydrolases"/>
    <property type="match status" value="1"/>
</dbReference>
<evidence type="ECO:0000259" key="3">
    <source>
        <dbReference type="Pfam" id="PF01979"/>
    </source>
</evidence>
<dbReference type="GO" id="GO:0016810">
    <property type="term" value="F:hydrolase activity, acting on carbon-nitrogen (but not peptide) bonds"/>
    <property type="evidence" value="ECO:0007669"/>
    <property type="project" value="InterPro"/>
</dbReference>
<accession>A0A250JF06</accession>
<name>A0A250JF06_9BACT</name>
<evidence type="ECO:0000313" key="4">
    <source>
        <dbReference type="EMBL" id="ATB42479.1"/>
    </source>
</evidence>
<dbReference type="Pfam" id="PF01979">
    <property type="entry name" value="Amidohydro_1"/>
    <property type="match status" value="1"/>
</dbReference>
<dbReference type="InterPro" id="IPR011059">
    <property type="entry name" value="Metal-dep_hydrolase_composite"/>
</dbReference>
<dbReference type="AlphaFoldDB" id="A0A250JF06"/>
<dbReference type="NCBIfam" id="NF005557">
    <property type="entry name" value="PRK07228.1"/>
    <property type="match status" value="1"/>
</dbReference>
<sequence length="463" mass="50315">MNRGNTPRTVDLLLTNGTVVTMNREREVLVEADILIQEGRIARVGRGPRPRGTGLRVLDVKGQVVLPGFVHGHLHACQTLFRNRADGLELLDWLRERIWPFEAAHDPDSMRASADLTFAELIRSGSTAALDMGSVRHYDAVFESARDCGFRLTGGKAMMDAPDVPPGLAESTEDSLAESLALLERWHGTHGGRLRYALTPRFVLSCTEKLLREVGRLAREKGVRIHTHASENRTECDVVRQLTGRDNVEWFHEVGLTGPHLTLAHCVWLSEVERRLLRDTGTVVCHCPGSNLKLASGIALVPELLDEGVSVCLGADGAACNNNLDMFVEMRLAALLHNPRVGPRGMPAERVLEMATLGGARALGLEAELGSLEVGKRADVTVVDLSGLHALPSDPADVLSPLVYAARASDVVHVVIDGRLVLKDRALLTLDAAAVAANARRHSARLTARARPPSRARPVARAR</sequence>
<dbReference type="InterPro" id="IPR050287">
    <property type="entry name" value="MTA/SAH_deaminase"/>
</dbReference>
<protein>
    <submittedName>
        <fullName evidence="4">N-ethylammeline chlorohydrolase</fullName>
    </submittedName>
</protein>
<evidence type="ECO:0000256" key="1">
    <source>
        <dbReference type="ARBA" id="ARBA00022801"/>
    </source>
</evidence>
<dbReference type="SUPFAM" id="SSF51338">
    <property type="entry name" value="Composite domain of metallo-dependent hydrolases"/>
    <property type="match status" value="1"/>
</dbReference>
<dbReference type="KEGG" id="cfus:CYFUS_007957"/>
<dbReference type="InterPro" id="IPR006680">
    <property type="entry name" value="Amidohydro-rel"/>
</dbReference>
<dbReference type="InterPro" id="IPR032466">
    <property type="entry name" value="Metal_Hydrolase"/>
</dbReference>
<dbReference type="PANTHER" id="PTHR43794:SF11">
    <property type="entry name" value="AMIDOHYDROLASE-RELATED DOMAIN-CONTAINING PROTEIN"/>
    <property type="match status" value="1"/>
</dbReference>
<evidence type="ECO:0000256" key="2">
    <source>
        <dbReference type="SAM" id="MobiDB-lite"/>
    </source>
</evidence>
<feature type="compositionally biased region" description="Basic residues" evidence="2">
    <location>
        <begin position="452"/>
        <end position="463"/>
    </location>
</feature>
<dbReference type="Gene3D" id="2.30.40.10">
    <property type="entry name" value="Urease, subunit C, domain 1"/>
    <property type="match status" value="1"/>
</dbReference>
<dbReference type="EMBL" id="CP022098">
    <property type="protein sequence ID" value="ATB42479.1"/>
    <property type="molecule type" value="Genomic_DNA"/>
</dbReference>
<reference evidence="4 5" key="1">
    <citation type="submission" date="2017-06" db="EMBL/GenBank/DDBJ databases">
        <title>Sequencing and comparative analysis of myxobacterial genomes.</title>
        <authorList>
            <person name="Rupp O."/>
            <person name="Goesmann A."/>
            <person name="Sogaard-Andersen L."/>
        </authorList>
    </citation>
    <scope>NUCLEOTIDE SEQUENCE [LARGE SCALE GENOMIC DNA]</scope>
    <source>
        <strain evidence="4 5">DSM 52655</strain>
    </source>
</reference>
<proteinExistence type="predicted"/>
<dbReference type="CDD" id="cd01298">
    <property type="entry name" value="ATZ_TRZ_like"/>
    <property type="match status" value="1"/>
</dbReference>
<organism evidence="4 5">
    <name type="scientific">Cystobacter fuscus</name>
    <dbReference type="NCBI Taxonomy" id="43"/>
    <lineage>
        <taxon>Bacteria</taxon>
        <taxon>Pseudomonadati</taxon>
        <taxon>Myxococcota</taxon>
        <taxon>Myxococcia</taxon>
        <taxon>Myxococcales</taxon>
        <taxon>Cystobacterineae</taxon>
        <taxon>Archangiaceae</taxon>
        <taxon>Cystobacter</taxon>
    </lineage>
</organism>
<dbReference type="Gene3D" id="3.20.20.140">
    <property type="entry name" value="Metal-dependent hydrolases"/>
    <property type="match status" value="1"/>
</dbReference>
<dbReference type="PANTHER" id="PTHR43794">
    <property type="entry name" value="AMINOHYDROLASE SSNA-RELATED"/>
    <property type="match status" value="1"/>
</dbReference>